<dbReference type="OrthoDB" id="2303612at2"/>
<evidence type="ECO:0000313" key="1">
    <source>
        <dbReference type="EMBL" id="AUI72706.1"/>
    </source>
</evidence>
<dbReference type="STRING" id="1423720.FC67_GL001100"/>
<sequence>MENRTTVSYVILKYDKKSDGIYKKTVNDNNGKFKIPNFKFSSSNNMTTNDLKMEIMEYLRFVDAGIDIDHLFIPFVNLSISRDLKTYNYSAIVFESDRDVFATVNNESWRLVQYDKVSQTWILPWQRGMNQTADIKISNSSSINYVANPNLQDDRIDFCNTMHFIIRKMQEFPILGLLSGMEFTRNEVLHYQKLLGLENVDIKTSSAFESKYSDSIQAISDNNFDKIYKIKDKYLQK</sequence>
<reference evidence="1 2" key="1">
    <citation type="submission" date="2016-12" db="EMBL/GenBank/DDBJ databases">
        <title>The whole genome sequencing and assembly of Lactobacillus alimentarius DSM 20249T strain.</title>
        <authorList>
            <person name="Lee Y.-J."/>
            <person name="Yi H."/>
            <person name="Bahn Y.-S."/>
            <person name="Kim J.F."/>
            <person name="Lee D.-W."/>
        </authorList>
    </citation>
    <scope>NUCLEOTIDE SEQUENCE [LARGE SCALE GENOMIC DNA]</scope>
    <source>
        <strain evidence="1 2">DSM 20249</strain>
    </source>
</reference>
<evidence type="ECO:0000313" key="2">
    <source>
        <dbReference type="Proteomes" id="UP000234653"/>
    </source>
</evidence>
<gene>
    <name evidence="1" type="ORF">LA20249_11130</name>
</gene>
<dbReference type="EMBL" id="CP018867">
    <property type="protein sequence ID" value="AUI72706.1"/>
    <property type="molecule type" value="Genomic_DNA"/>
</dbReference>
<dbReference type="AlphaFoldDB" id="A0A2K9HL77"/>
<dbReference type="KEGG" id="lali:LA20249_11130"/>
<accession>A0A2K9HL77</accession>
<protein>
    <submittedName>
        <fullName evidence="1">Uncharacterized protein</fullName>
    </submittedName>
</protein>
<organism evidence="1 2">
    <name type="scientific">Companilactobacillus alimentarius DSM 20249</name>
    <dbReference type="NCBI Taxonomy" id="1423720"/>
    <lineage>
        <taxon>Bacteria</taxon>
        <taxon>Bacillati</taxon>
        <taxon>Bacillota</taxon>
        <taxon>Bacilli</taxon>
        <taxon>Lactobacillales</taxon>
        <taxon>Lactobacillaceae</taxon>
        <taxon>Companilactobacillus</taxon>
    </lineage>
</organism>
<dbReference type="RefSeq" id="WP_057739076.1">
    <property type="nucleotide sequence ID" value="NZ_AZDQ01000036.1"/>
</dbReference>
<dbReference type="Proteomes" id="UP000234653">
    <property type="component" value="Chromosome"/>
</dbReference>
<keyword evidence="2" id="KW-1185">Reference proteome</keyword>
<proteinExistence type="predicted"/>
<name>A0A2K9HL77_9LACO</name>